<dbReference type="InterPro" id="IPR050358">
    <property type="entry name" value="RSE1/DDB1/CFT1"/>
</dbReference>
<name>A0A0L0SI12_ALLM3</name>
<dbReference type="GO" id="GO:0005681">
    <property type="term" value="C:spliceosomal complex"/>
    <property type="evidence" value="ECO:0007669"/>
    <property type="project" value="UniProtKB-KW"/>
</dbReference>
<comment type="subcellular location">
    <subcellularLocation>
        <location evidence="1">Nucleus</location>
    </subcellularLocation>
</comment>
<evidence type="ECO:0000259" key="9">
    <source>
        <dbReference type="Pfam" id="PF23726"/>
    </source>
</evidence>
<dbReference type="FunFam" id="2.130.10.10:FF:001143">
    <property type="entry name" value="Pre-mRNA-splicing factor rse-1, putative"/>
    <property type="match status" value="1"/>
</dbReference>
<dbReference type="OMA" id="ADPMENG"/>
<evidence type="ECO:0000256" key="3">
    <source>
        <dbReference type="ARBA" id="ARBA00022728"/>
    </source>
</evidence>
<dbReference type="VEuPathDB" id="FungiDB:AMAG_07346"/>
<dbReference type="OrthoDB" id="436637at2759"/>
<evidence type="ECO:0000256" key="5">
    <source>
        <dbReference type="ARBA" id="ARBA00023242"/>
    </source>
</evidence>
<dbReference type="GO" id="GO:0008380">
    <property type="term" value="P:RNA splicing"/>
    <property type="evidence" value="ECO:0007669"/>
    <property type="project" value="UniProtKB-KW"/>
</dbReference>
<evidence type="ECO:0000313" key="11">
    <source>
        <dbReference type="Proteomes" id="UP000054350"/>
    </source>
</evidence>
<keyword evidence="5" id="KW-0539">Nucleus</keyword>
<dbReference type="Pfam" id="PF23726">
    <property type="entry name" value="Beta-prop_RSE1_2nd"/>
    <property type="match status" value="1"/>
</dbReference>
<protein>
    <recommendedName>
        <fullName evidence="12">DNA damage-binding protein 1</fullName>
    </recommendedName>
</protein>
<dbReference type="GO" id="GO:0006397">
    <property type="term" value="P:mRNA processing"/>
    <property type="evidence" value="ECO:0007669"/>
    <property type="project" value="UniProtKB-KW"/>
</dbReference>
<proteinExistence type="inferred from homology"/>
<dbReference type="InterPro" id="IPR058543">
    <property type="entry name" value="Beta-prop_RSE1/DDB1/CPSF1_2nd"/>
</dbReference>
<evidence type="ECO:0000256" key="1">
    <source>
        <dbReference type="ARBA" id="ARBA00004123"/>
    </source>
</evidence>
<dbReference type="InterPro" id="IPR004871">
    <property type="entry name" value="RSE1/DDB1/CPSF1_C"/>
</dbReference>
<feature type="domain" description="RSE1/DDB1/CPSF1 second beta-propeller" evidence="9">
    <location>
        <begin position="447"/>
        <end position="762"/>
    </location>
</feature>
<feature type="domain" description="RSE1/DDB1/CPSF1 C-terminal" evidence="7">
    <location>
        <begin position="848"/>
        <end position="1171"/>
    </location>
</feature>
<evidence type="ECO:0000256" key="6">
    <source>
        <dbReference type="ARBA" id="ARBA00038266"/>
    </source>
</evidence>
<evidence type="ECO:0008006" key="12">
    <source>
        <dbReference type="Google" id="ProtNLM"/>
    </source>
</evidence>
<dbReference type="InterPro" id="IPR018846">
    <property type="entry name" value="Beta-prop_RSE1/DDB1/CPSF1_1st"/>
</dbReference>
<evidence type="ECO:0000313" key="10">
    <source>
        <dbReference type="EMBL" id="KNE62094.1"/>
    </source>
</evidence>
<dbReference type="AlphaFoldDB" id="A0A0L0SI12"/>
<comment type="similarity">
    <text evidence="6">Belongs to the RSE1 family.</text>
</comment>
<evidence type="ECO:0000256" key="2">
    <source>
        <dbReference type="ARBA" id="ARBA00022664"/>
    </source>
</evidence>
<dbReference type="Gene3D" id="2.130.10.10">
    <property type="entry name" value="YVTN repeat-like/Quinoprotein amine dehydrogenase"/>
    <property type="match status" value="3"/>
</dbReference>
<dbReference type="GO" id="GO:0003676">
    <property type="term" value="F:nucleic acid binding"/>
    <property type="evidence" value="ECO:0007669"/>
    <property type="project" value="InterPro"/>
</dbReference>
<accession>A0A0L0SI12</accession>
<reference evidence="11" key="2">
    <citation type="submission" date="2009-11" db="EMBL/GenBank/DDBJ databases">
        <title>The Genome Sequence of Allomyces macrogynus strain ATCC 38327.</title>
        <authorList>
            <consortium name="The Broad Institute Genome Sequencing Platform"/>
            <person name="Russ C."/>
            <person name="Cuomo C."/>
            <person name="Shea T."/>
            <person name="Young S.K."/>
            <person name="Zeng Q."/>
            <person name="Koehrsen M."/>
            <person name="Haas B."/>
            <person name="Borodovsky M."/>
            <person name="Guigo R."/>
            <person name="Alvarado L."/>
            <person name="Berlin A."/>
            <person name="Borenstein D."/>
            <person name="Chen Z."/>
            <person name="Engels R."/>
            <person name="Freedman E."/>
            <person name="Gellesch M."/>
            <person name="Goldberg J."/>
            <person name="Griggs A."/>
            <person name="Gujja S."/>
            <person name="Heiman D."/>
            <person name="Hepburn T."/>
            <person name="Howarth C."/>
            <person name="Jen D."/>
            <person name="Larson L."/>
            <person name="Lewis B."/>
            <person name="Mehta T."/>
            <person name="Park D."/>
            <person name="Pearson M."/>
            <person name="Roberts A."/>
            <person name="Saif S."/>
            <person name="Shenoy N."/>
            <person name="Sisk P."/>
            <person name="Stolte C."/>
            <person name="Sykes S."/>
            <person name="Walk T."/>
            <person name="White J."/>
            <person name="Yandava C."/>
            <person name="Burger G."/>
            <person name="Gray M.W."/>
            <person name="Holland P.W.H."/>
            <person name="King N."/>
            <person name="Lang F.B.F."/>
            <person name="Roger A.J."/>
            <person name="Ruiz-Trillo I."/>
            <person name="Lander E."/>
            <person name="Nusbaum C."/>
        </authorList>
    </citation>
    <scope>NUCLEOTIDE SEQUENCE [LARGE SCALE GENOMIC DNA]</scope>
    <source>
        <strain evidence="11">ATCC 38327</strain>
    </source>
</reference>
<keyword evidence="4" id="KW-0508">mRNA splicing</keyword>
<dbReference type="Proteomes" id="UP000054350">
    <property type="component" value="Unassembled WGS sequence"/>
</dbReference>
<dbReference type="eggNOG" id="KOG1898">
    <property type="taxonomic scope" value="Eukaryota"/>
</dbReference>
<keyword evidence="3" id="KW-0747">Spliceosome</keyword>
<evidence type="ECO:0000259" key="8">
    <source>
        <dbReference type="Pfam" id="PF10433"/>
    </source>
</evidence>
<evidence type="ECO:0000256" key="4">
    <source>
        <dbReference type="ARBA" id="ARBA00023187"/>
    </source>
</evidence>
<dbReference type="EMBL" id="GG745339">
    <property type="protein sequence ID" value="KNE62094.1"/>
    <property type="molecule type" value="Genomic_DNA"/>
</dbReference>
<dbReference type="STRING" id="578462.A0A0L0SI12"/>
<keyword evidence="11" id="KW-1185">Reference proteome</keyword>
<dbReference type="InterPro" id="IPR015943">
    <property type="entry name" value="WD40/YVTN_repeat-like_dom_sf"/>
</dbReference>
<keyword evidence="2" id="KW-0507">mRNA processing</keyword>
<dbReference type="PANTHER" id="PTHR10644">
    <property type="entry name" value="DNA REPAIR/RNA PROCESSING CPSF FAMILY"/>
    <property type="match status" value="1"/>
</dbReference>
<dbReference type="Pfam" id="PF03178">
    <property type="entry name" value="CPSF_A"/>
    <property type="match status" value="1"/>
</dbReference>
<gene>
    <name evidence="10" type="ORF">AMAG_07346</name>
</gene>
<sequence>MHLYNLTLQGATAIKHAVVGSFAGGRTQEMVLAKGGSLELVRVEIAPDESARIIQLIETPVFGVIRSLASFRVTGGSKDYIVVGSDSGRIAILEYMPATNSLVRVHLETYGKSGVRRIVPGEYLATDPKGRAVMIGALEKQKFVYILNRDAAIRLTISSPLEAHKNNTITFSLIGVDVAFDNPIFAAIEVDYSDVDADPNGEMPVMVDKVLTYYELDLGLNHVVRKWTDPIDPTAHLLIQVPGGSDGPSGVLVCSENWITWKHQDHADVRVPIPRRVNYLEDPSRGLLINTSVTHRLKNRFFVLVQSEEGDLYRVTVTVTDGQVTSLNIKYFDTVPVASSLVILKAGYLLVTPEFGNQVLFRIEDLGDSDDEQPEYTSDECIDGSFVYFKPRPLRNLAQVHAVDAPHPLIDAKVLNLANEETPQIYALCGRGAQSTFRIMRPGLDMAEIAVTDVPDKPTAIWTTKLRATDPVDAYIVVSFPRSTVVFAVGESVEEVTDSGFLGDVPTLLIQQLGDDDLVQVHPHGIRHIKADKRTFEWKAPANRYITHATANRRQIMVALNGGELVYFELDPTNLLNEYPERKIMSAPVTCLDLGEVPRGRLRHRFAAVGCADNTVRVFSLDPDACLEGLSMQALTAAPESLCMITMHDPNGMGENPNAVYLNIGLQNGVLIRSTVDQGSGELLDSRLRFLGPKSPKLFRVSVAGSNALLALSTRTWLHYAFQGRVHMHVINYDPLDYAAPFASELFAEGLVAIAGNTVRILMPDKLGRPLQHQTVELNYTPRAFVHHPTSHHFVVLEADQNTYAPAELDQLLKEKAAEYEDESVVAYRDEFPESQYGLIKARPGKWASCVRVLNPTDGMTAQLLHLDPDEAAMSCALVQFTAQPSDMYVIVGTVMGLEYPRTHRGARLRTYKFIDDGTHIALVHVTEVDDVPRAMTAFQGRVAVGVGNALRIYDLGKKKLLKKCEASTKLPTLVTWIGTMGVRVVAADLQESLHYFQYRPQDNRLVAFADDAVPRWVTAAHMIDYDTVAGGDRFGNFFVDRLPQQLAREIDEDPTGNRVLYDKPFLNAAPHKLDHVANYFLGDWVTSVTKAALVLGGRETLVYTTLGGSIGCLVPLVSKDDVAFFQLLEIQMRNEAHAQASLVGRDHLRFRSTYLPVKNVTDGDLCEQFLALPLQKKQLIAEEMDRTVLEITKKLEDIRARSAF</sequence>
<dbReference type="InterPro" id="IPR036322">
    <property type="entry name" value="WD40_repeat_dom_sf"/>
</dbReference>
<dbReference type="FunFam" id="2.130.10.10:FF:000031">
    <property type="entry name" value="Splicing factor 3b subunit 3"/>
    <property type="match status" value="1"/>
</dbReference>
<organism evidence="10 11">
    <name type="scientific">Allomyces macrogynus (strain ATCC 38327)</name>
    <name type="common">Allomyces javanicus var. macrogynus</name>
    <dbReference type="NCBI Taxonomy" id="578462"/>
    <lineage>
        <taxon>Eukaryota</taxon>
        <taxon>Fungi</taxon>
        <taxon>Fungi incertae sedis</taxon>
        <taxon>Blastocladiomycota</taxon>
        <taxon>Blastocladiomycetes</taxon>
        <taxon>Blastocladiales</taxon>
        <taxon>Blastocladiaceae</taxon>
        <taxon>Allomyces</taxon>
    </lineage>
</organism>
<dbReference type="Pfam" id="PF10433">
    <property type="entry name" value="Beta-prop_RSE1_1st"/>
    <property type="match status" value="1"/>
</dbReference>
<reference evidence="10 11" key="1">
    <citation type="submission" date="2009-11" db="EMBL/GenBank/DDBJ databases">
        <title>Annotation of Allomyces macrogynus ATCC 38327.</title>
        <authorList>
            <consortium name="The Broad Institute Genome Sequencing Platform"/>
            <person name="Russ C."/>
            <person name="Cuomo C."/>
            <person name="Burger G."/>
            <person name="Gray M.W."/>
            <person name="Holland P.W.H."/>
            <person name="King N."/>
            <person name="Lang F.B.F."/>
            <person name="Roger A.J."/>
            <person name="Ruiz-Trillo I."/>
            <person name="Young S.K."/>
            <person name="Zeng Q."/>
            <person name="Gargeya S."/>
            <person name="Fitzgerald M."/>
            <person name="Haas B."/>
            <person name="Abouelleil A."/>
            <person name="Alvarado L."/>
            <person name="Arachchi H.M."/>
            <person name="Berlin A."/>
            <person name="Chapman S.B."/>
            <person name="Gearin G."/>
            <person name="Goldberg J."/>
            <person name="Griggs A."/>
            <person name="Gujja S."/>
            <person name="Hansen M."/>
            <person name="Heiman D."/>
            <person name="Howarth C."/>
            <person name="Larimer J."/>
            <person name="Lui A."/>
            <person name="MacDonald P.J.P."/>
            <person name="McCowen C."/>
            <person name="Montmayeur A."/>
            <person name="Murphy C."/>
            <person name="Neiman D."/>
            <person name="Pearson M."/>
            <person name="Priest M."/>
            <person name="Roberts A."/>
            <person name="Saif S."/>
            <person name="Shea T."/>
            <person name="Sisk P."/>
            <person name="Stolte C."/>
            <person name="Sykes S."/>
            <person name="Wortman J."/>
            <person name="Nusbaum C."/>
            <person name="Birren B."/>
        </authorList>
    </citation>
    <scope>NUCLEOTIDE SEQUENCE [LARGE SCALE GENOMIC DNA]</scope>
    <source>
        <strain evidence="10 11">ATCC 38327</strain>
    </source>
</reference>
<dbReference type="SUPFAM" id="SSF50978">
    <property type="entry name" value="WD40 repeat-like"/>
    <property type="match status" value="1"/>
</dbReference>
<feature type="domain" description="RSE1/DDB1/CPSF1 first beta-propeller" evidence="8">
    <location>
        <begin position="13"/>
        <end position="375"/>
    </location>
</feature>
<evidence type="ECO:0000259" key="7">
    <source>
        <dbReference type="Pfam" id="PF03178"/>
    </source>
</evidence>